<sequence>MTWLDAYPKAAEAVLAAPAALPVGNAALAASAPGEQARRPEASPIGSEGYGPHIDRARDGASPKAAWQAVAWLQACRQNASDLQAYQQARDDGAVPEVMTRLIVEAQAEARRCQTVTAPHQALLPELALRAMRGGIAGAGAAYAGDQGFEQADAALQAELRSAIRRDANAGEHMTLINAGLSDAAWGLSYEERLSYLLAFGLLSAGGPQHLQALGKSGQIKMPAPNSAQAAAAQAAAQKIADAAKAKASVGP</sequence>
<evidence type="ECO:0000256" key="1">
    <source>
        <dbReference type="SAM" id="MobiDB-lite"/>
    </source>
</evidence>
<organism evidence="2 3">
    <name type="scientific">Kinneretia aquatilis</name>
    <dbReference type="NCBI Taxonomy" id="2070761"/>
    <lineage>
        <taxon>Bacteria</taxon>
        <taxon>Pseudomonadati</taxon>
        <taxon>Pseudomonadota</taxon>
        <taxon>Betaproteobacteria</taxon>
        <taxon>Burkholderiales</taxon>
        <taxon>Sphaerotilaceae</taxon>
        <taxon>Roseateles</taxon>
    </lineage>
</organism>
<accession>A0A2N8KZM9</accession>
<proteinExistence type="predicted"/>
<dbReference type="Proteomes" id="UP000235916">
    <property type="component" value="Unassembled WGS sequence"/>
</dbReference>
<protein>
    <submittedName>
        <fullName evidence="2">Uncharacterized protein</fullName>
    </submittedName>
</protein>
<dbReference type="RefSeq" id="WP_102768835.1">
    <property type="nucleotide sequence ID" value="NZ_POSP01000003.1"/>
</dbReference>
<keyword evidence="3" id="KW-1185">Reference proteome</keyword>
<dbReference type="OrthoDB" id="8906379at2"/>
<evidence type="ECO:0000313" key="2">
    <source>
        <dbReference type="EMBL" id="PND38918.1"/>
    </source>
</evidence>
<reference evidence="2 3" key="1">
    <citation type="submission" date="2018-01" db="EMBL/GenBank/DDBJ databases">
        <title>Draft genome sequence of Paucibacter aquatile CR182 isolated from freshwater of the Nakdong River.</title>
        <authorList>
            <person name="Choi A."/>
            <person name="Chung E.J."/>
        </authorList>
    </citation>
    <scope>NUCLEOTIDE SEQUENCE [LARGE SCALE GENOMIC DNA]</scope>
    <source>
        <strain evidence="2 3">CR182</strain>
    </source>
</reference>
<dbReference type="EMBL" id="POSP01000003">
    <property type="protein sequence ID" value="PND38918.1"/>
    <property type="molecule type" value="Genomic_DNA"/>
</dbReference>
<dbReference type="AlphaFoldDB" id="A0A2N8KZM9"/>
<gene>
    <name evidence="2" type="ORF">C1O66_16220</name>
</gene>
<feature type="region of interest" description="Disordered" evidence="1">
    <location>
        <begin position="32"/>
        <end position="59"/>
    </location>
</feature>
<evidence type="ECO:0000313" key="3">
    <source>
        <dbReference type="Proteomes" id="UP000235916"/>
    </source>
</evidence>
<comment type="caution">
    <text evidence="2">The sequence shown here is derived from an EMBL/GenBank/DDBJ whole genome shotgun (WGS) entry which is preliminary data.</text>
</comment>
<name>A0A2N8KZM9_9BURK</name>